<name>A0A453N2M6_AEGTS</name>
<reference evidence="1" key="4">
    <citation type="submission" date="2019-03" db="UniProtKB">
        <authorList>
            <consortium name="EnsemblPlants"/>
        </authorList>
    </citation>
    <scope>IDENTIFICATION</scope>
</reference>
<dbReference type="EnsemblPlants" id="AET6Gv20187300.1">
    <property type="protein sequence ID" value="AET6Gv20187300.1"/>
    <property type="gene ID" value="AET6Gv20187300"/>
</dbReference>
<protein>
    <submittedName>
        <fullName evidence="1">Uncharacterized protein</fullName>
    </submittedName>
</protein>
<reference evidence="2" key="1">
    <citation type="journal article" date="2014" name="Science">
        <title>Ancient hybridizations among the ancestral genomes of bread wheat.</title>
        <authorList>
            <consortium name="International Wheat Genome Sequencing Consortium,"/>
            <person name="Marcussen T."/>
            <person name="Sandve S.R."/>
            <person name="Heier L."/>
            <person name="Spannagl M."/>
            <person name="Pfeifer M."/>
            <person name="Jakobsen K.S."/>
            <person name="Wulff B.B."/>
            <person name="Steuernagel B."/>
            <person name="Mayer K.F."/>
            <person name="Olsen O.A."/>
        </authorList>
    </citation>
    <scope>NUCLEOTIDE SEQUENCE [LARGE SCALE GENOMIC DNA]</scope>
    <source>
        <strain evidence="2">cv. AL8/78</strain>
    </source>
</reference>
<reference evidence="2" key="2">
    <citation type="journal article" date="2017" name="Nat. Plants">
        <title>The Aegilops tauschii genome reveals multiple impacts of transposons.</title>
        <authorList>
            <person name="Zhao G."/>
            <person name="Zou C."/>
            <person name="Li K."/>
            <person name="Wang K."/>
            <person name="Li T."/>
            <person name="Gao L."/>
            <person name="Zhang X."/>
            <person name="Wang H."/>
            <person name="Yang Z."/>
            <person name="Liu X."/>
            <person name="Jiang W."/>
            <person name="Mao L."/>
            <person name="Kong X."/>
            <person name="Jiao Y."/>
            <person name="Jia J."/>
        </authorList>
    </citation>
    <scope>NUCLEOTIDE SEQUENCE [LARGE SCALE GENOMIC DNA]</scope>
    <source>
        <strain evidence="2">cv. AL8/78</strain>
    </source>
</reference>
<dbReference type="Proteomes" id="UP000015105">
    <property type="component" value="Chromosome 6D"/>
</dbReference>
<evidence type="ECO:0000313" key="2">
    <source>
        <dbReference type="Proteomes" id="UP000015105"/>
    </source>
</evidence>
<reference evidence="1" key="3">
    <citation type="journal article" date="2017" name="Nature">
        <title>Genome sequence of the progenitor of the wheat D genome Aegilops tauschii.</title>
        <authorList>
            <person name="Luo M.C."/>
            <person name="Gu Y.Q."/>
            <person name="Puiu D."/>
            <person name="Wang H."/>
            <person name="Twardziok S.O."/>
            <person name="Deal K.R."/>
            <person name="Huo N."/>
            <person name="Zhu T."/>
            <person name="Wang L."/>
            <person name="Wang Y."/>
            <person name="McGuire P.E."/>
            <person name="Liu S."/>
            <person name="Long H."/>
            <person name="Ramasamy R.K."/>
            <person name="Rodriguez J.C."/>
            <person name="Van S.L."/>
            <person name="Yuan L."/>
            <person name="Wang Z."/>
            <person name="Xia Z."/>
            <person name="Xiao L."/>
            <person name="Anderson O.D."/>
            <person name="Ouyang S."/>
            <person name="Liang Y."/>
            <person name="Zimin A.V."/>
            <person name="Pertea G."/>
            <person name="Qi P."/>
            <person name="Bennetzen J.L."/>
            <person name="Dai X."/>
            <person name="Dawson M.W."/>
            <person name="Muller H.G."/>
            <person name="Kugler K."/>
            <person name="Rivarola-Duarte L."/>
            <person name="Spannagl M."/>
            <person name="Mayer K.F.X."/>
            <person name="Lu F.H."/>
            <person name="Bevan M.W."/>
            <person name="Leroy P."/>
            <person name="Li P."/>
            <person name="You F.M."/>
            <person name="Sun Q."/>
            <person name="Liu Z."/>
            <person name="Lyons E."/>
            <person name="Wicker T."/>
            <person name="Salzberg S.L."/>
            <person name="Devos K.M."/>
            <person name="Dvorak J."/>
        </authorList>
    </citation>
    <scope>NUCLEOTIDE SEQUENCE [LARGE SCALE GENOMIC DNA]</scope>
    <source>
        <strain evidence="1">cv. AL8/78</strain>
    </source>
</reference>
<organism evidence="1 2">
    <name type="scientific">Aegilops tauschii subsp. strangulata</name>
    <name type="common">Goatgrass</name>
    <dbReference type="NCBI Taxonomy" id="200361"/>
    <lineage>
        <taxon>Eukaryota</taxon>
        <taxon>Viridiplantae</taxon>
        <taxon>Streptophyta</taxon>
        <taxon>Embryophyta</taxon>
        <taxon>Tracheophyta</taxon>
        <taxon>Spermatophyta</taxon>
        <taxon>Magnoliopsida</taxon>
        <taxon>Liliopsida</taxon>
        <taxon>Poales</taxon>
        <taxon>Poaceae</taxon>
        <taxon>BOP clade</taxon>
        <taxon>Pooideae</taxon>
        <taxon>Triticodae</taxon>
        <taxon>Triticeae</taxon>
        <taxon>Triticinae</taxon>
        <taxon>Aegilops</taxon>
    </lineage>
</organism>
<dbReference type="Gramene" id="AET6Gv20187300.1">
    <property type="protein sequence ID" value="AET6Gv20187300.1"/>
    <property type="gene ID" value="AET6Gv20187300"/>
</dbReference>
<evidence type="ECO:0000313" key="1">
    <source>
        <dbReference type="EnsemblPlants" id="AET6Gv20187300.1"/>
    </source>
</evidence>
<proteinExistence type="predicted"/>
<accession>A0A453N2M6</accession>
<dbReference type="AlphaFoldDB" id="A0A453N2M6"/>
<sequence length="68" mass="7645">YQTEDGDPSEKIRMNLKKAGYFQSYDMDPYVVATHSYGLLGPFGYWVQPIGDGSTGYLQPVLLSIMFS</sequence>
<keyword evidence="2" id="KW-1185">Reference proteome</keyword>
<reference evidence="1" key="5">
    <citation type="journal article" date="2021" name="G3 (Bethesda)">
        <title>Aegilops tauschii genome assembly Aet v5.0 features greater sequence contiguity and improved annotation.</title>
        <authorList>
            <person name="Wang L."/>
            <person name="Zhu T."/>
            <person name="Rodriguez J.C."/>
            <person name="Deal K.R."/>
            <person name="Dubcovsky J."/>
            <person name="McGuire P.E."/>
            <person name="Lux T."/>
            <person name="Spannagl M."/>
            <person name="Mayer K.F.X."/>
            <person name="Baldrich P."/>
            <person name="Meyers B.C."/>
            <person name="Huo N."/>
            <person name="Gu Y.Q."/>
            <person name="Zhou H."/>
            <person name="Devos K.M."/>
            <person name="Bennetzen J.L."/>
            <person name="Unver T."/>
            <person name="Budak H."/>
            <person name="Gulick P.J."/>
            <person name="Galiba G."/>
            <person name="Kalapos B."/>
            <person name="Nelson D.R."/>
            <person name="Li P."/>
            <person name="You F.M."/>
            <person name="Luo M.C."/>
            <person name="Dvorak J."/>
        </authorList>
    </citation>
    <scope>NUCLEOTIDE SEQUENCE [LARGE SCALE GENOMIC DNA]</scope>
    <source>
        <strain evidence="1">cv. AL8/78</strain>
    </source>
</reference>